<dbReference type="EMBL" id="MLFU01000366">
    <property type="protein sequence ID" value="KAK1460410.1"/>
    <property type="molecule type" value="Genomic_DNA"/>
</dbReference>
<name>A0ABQ9QGK8_9PEZI</name>
<evidence type="ECO:0000313" key="3">
    <source>
        <dbReference type="Proteomes" id="UP001227543"/>
    </source>
</evidence>
<keyword evidence="3" id="KW-1185">Reference proteome</keyword>
<dbReference type="Proteomes" id="UP001227543">
    <property type="component" value="Unassembled WGS sequence"/>
</dbReference>
<dbReference type="PANTHER" id="PTHR37171:SF1">
    <property type="entry name" value="SERINE_THREONINE-PROTEIN KINASE YRZF-RELATED"/>
    <property type="match status" value="1"/>
</dbReference>
<comment type="caution">
    <text evidence="2">The sequence shown here is derived from an EMBL/GenBank/DDBJ whole genome shotgun (WGS) entry which is preliminary data.</text>
</comment>
<evidence type="ECO:0000313" key="2">
    <source>
        <dbReference type="EMBL" id="KAK1460410.1"/>
    </source>
</evidence>
<dbReference type="InterPro" id="IPR011009">
    <property type="entry name" value="Kinase-like_dom_sf"/>
</dbReference>
<feature type="region of interest" description="Disordered" evidence="1">
    <location>
        <begin position="776"/>
        <end position="809"/>
    </location>
</feature>
<feature type="region of interest" description="Disordered" evidence="1">
    <location>
        <begin position="426"/>
        <end position="539"/>
    </location>
</feature>
<evidence type="ECO:0000256" key="1">
    <source>
        <dbReference type="SAM" id="MobiDB-lite"/>
    </source>
</evidence>
<gene>
    <name evidence="2" type="ORF">CTAM01_17142</name>
</gene>
<protein>
    <recommendedName>
        <fullName evidence="4">Protein kinase domain-containing protein</fullName>
    </recommendedName>
</protein>
<dbReference type="GeneID" id="85417369"/>
<feature type="compositionally biased region" description="Low complexity" evidence="1">
    <location>
        <begin position="506"/>
        <end position="516"/>
    </location>
</feature>
<organism evidence="2 3">
    <name type="scientific">Colletotrichum tamarilloi</name>
    <dbReference type="NCBI Taxonomy" id="1209934"/>
    <lineage>
        <taxon>Eukaryota</taxon>
        <taxon>Fungi</taxon>
        <taxon>Dikarya</taxon>
        <taxon>Ascomycota</taxon>
        <taxon>Pezizomycotina</taxon>
        <taxon>Sordariomycetes</taxon>
        <taxon>Hypocreomycetidae</taxon>
        <taxon>Glomerellales</taxon>
        <taxon>Glomerellaceae</taxon>
        <taxon>Colletotrichum</taxon>
        <taxon>Colletotrichum acutatum species complex</taxon>
    </lineage>
</organism>
<reference evidence="2 3" key="1">
    <citation type="submission" date="2016-10" db="EMBL/GenBank/DDBJ databases">
        <title>The genome sequence of Colletotrichum fioriniae PJ7.</title>
        <authorList>
            <person name="Baroncelli R."/>
        </authorList>
    </citation>
    <scope>NUCLEOTIDE SEQUENCE [LARGE SCALE GENOMIC DNA]</scope>
    <source>
        <strain evidence="2 3">Tom-12</strain>
    </source>
</reference>
<feature type="compositionally biased region" description="Basic and acidic residues" evidence="1">
    <location>
        <begin position="9"/>
        <end position="65"/>
    </location>
</feature>
<feature type="region of interest" description="Disordered" evidence="1">
    <location>
        <begin position="1"/>
        <end position="72"/>
    </location>
</feature>
<dbReference type="InterPro" id="IPR052396">
    <property type="entry name" value="Meiotic_Drive_Suppr_Kinase"/>
</dbReference>
<dbReference type="SUPFAM" id="SSF56112">
    <property type="entry name" value="Protein kinase-like (PK-like)"/>
    <property type="match status" value="1"/>
</dbReference>
<sequence>MSRTTNAEELAKRLQLAEERAEKERERAEKERERAEKERERAVAAERERQQERERADRERERADTAEQQTQHTSLDEYIAACHSLVFANFTVETDRRLTSRGSITNPRNKLCPTILRPWSDFLHQQSIVFGTLYDTFPADRRCFETPSFLSGLGSRIAKRKITDEKALEYFLHNSVEDPVRAILDELKKVEEVKTVFDLGNGIVFENHPHALSDVAPEVVERNLPSTPPSTPHDRRVDLQQLRADQICVYRTEDVDGDSGSRSMLYVSEYKPPHKLTAPHLRLGLRSMNIHQEVVNRKTIPTSVDPDARFQYHAERLTAAAITQTYHYMIEGGLEHGLLTTGEAIVFLKIDWREPGTLLYHLAEPSAEVEAHPKHAHLCTAVAQYLAFSLMALGVPGERRLHGQEERHRAINKLQMWEEDFETTLRSIPDEERHPPDSSPGYEPKAYKNVDRSPYLLRGKRRGLVRDGRTTEQMRRDPNESSDEEPRRDVPDTPTPTERRARGKDSQSQAGQGSQATRRSKRVLARRPQGDEDGGESHLKHTPYCTQKCLLGLVGGGVTDSACPNKLLHCRKPANDRGHCLGRQRANAQHPIDRTKFLRLLQEQLERSLDCGIVPLRQSGARGVLFKVSLLAYGYTFVSKGTVEAFIEDLQREAAFYKRLRAIQGVYVPVFLGSIDLRTINRTYFYDHRVYIVHMTFLSWGGQDLYEMKRTDCGVEDLEAMKTRSLHEIRALGVEHHDAERENMLFSKEVEGIMLIDFERAQSVESCRPPLAQLVPNKRKRTGKALKGSDSVGKSMNRDQDDGVLLGGR</sequence>
<accession>A0ABQ9QGK8</accession>
<evidence type="ECO:0008006" key="4">
    <source>
        <dbReference type="Google" id="ProtNLM"/>
    </source>
</evidence>
<dbReference type="RefSeq" id="XP_060372292.1">
    <property type="nucleotide sequence ID" value="XM_060533131.1"/>
</dbReference>
<dbReference type="PANTHER" id="PTHR37171">
    <property type="entry name" value="SERINE/THREONINE-PROTEIN KINASE YRZF-RELATED"/>
    <property type="match status" value="1"/>
</dbReference>
<feature type="compositionally biased region" description="Basic and acidic residues" evidence="1">
    <location>
        <begin position="464"/>
        <end position="505"/>
    </location>
</feature>
<proteinExistence type="predicted"/>